<protein>
    <submittedName>
        <fullName evidence="2">Uncharacterized protein</fullName>
    </submittedName>
</protein>
<feature type="compositionally biased region" description="Polar residues" evidence="1">
    <location>
        <begin position="463"/>
        <end position="477"/>
    </location>
</feature>
<feature type="region of interest" description="Disordered" evidence="1">
    <location>
        <begin position="128"/>
        <end position="159"/>
    </location>
</feature>
<feature type="region of interest" description="Disordered" evidence="1">
    <location>
        <begin position="269"/>
        <end position="288"/>
    </location>
</feature>
<dbReference type="Gene3D" id="3.40.630.30">
    <property type="match status" value="1"/>
</dbReference>
<dbReference type="SUPFAM" id="SSF55729">
    <property type="entry name" value="Acyl-CoA N-acyltransferases (Nat)"/>
    <property type="match status" value="1"/>
</dbReference>
<dbReference type="Proteomes" id="UP000235786">
    <property type="component" value="Unassembled WGS sequence"/>
</dbReference>
<feature type="region of interest" description="Disordered" evidence="1">
    <location>
        <begin position="57"/>
        <end position="109"/>
    </location>
</feature>
<organism evidence="2 3">
    <name type="scientific">Hyaloscypha variabilis (strain UAMH 11265 / GT02V1 / F)</name>
    <name type="common">Meliniomyces variabilis</name>
    <dbReference type="NCBI Taxonomy" id="1149755"/>
    <lineage>
        <taxon>Eukaryota</taxon>
        <taxon>Fungi</taxon>
        <taxon>Dikarya</taxon>
        <taxon>Ascomycota</taxon>
        <taxon>Pezizomycotina</taxon>
        <taxon>Leotiomycetes</taxon>
        <taxon>Helotiales</taxon>
        <taxon>Hyaloscyphaceae</taxon>
        <taxon>Hyaloscypha</taxon>
        <taxon>Hyaloscypha variabilis</taxon>
    </lineage>
</organism>
<name>A0A2J6RDK1_HYAVF</name>
<feature type="region of interest" description="Disordered" evidence="1">
    <location>
        <begin position="1"/>
        <end position="22"/>
    </location>
</feature>
<feature type="compositionally biased region" description="Polar residues" evidence="1">
    <location>
        <begin position="134"/>
        <end position="159"/>
    </location>
</feature>
<gene>
    <name evidence="2" type="ORF">L207DRAFT_586294</name>
</gene>
<evidence type="ECO:0000313" key="3">
    <source>
        <dbReference type="Proteomes" id="UP000235786"/>
    </source>
</evidence>
<evidence type="ECO:0000256" key="1">
    <source>
        <dbReference type="SAM" id="MobiDB-lite"/>
    </source>
</evidence>
<feature type="compositionally biased region" description="Polar residues" evidence="1">
    <location>
        <begin position="426"/>
        <end position="453"/>
    </location>
</feature>
<feature type="region of interest" description="Disordered" evidence="1">
    <location>
        <begin position="426"/>
        <end position="525"/>
    </location>
</feature>
<keyword evidence="3" id="KW-1185">Reference proteome</keyword>
<feature type="compositionally biased region" description="Low complexity" evidence="1">
    <location>
        <begin position="70"/>
        <end position="84"/>
    </location>
</feature>
<dbReference type="AlphaFoldDB" id="A0A2J6RDK1"/>
<reference evidence="2 3" key="1">
    <citation type="submission" date="2016-04" db="EMBL/GenBank/DDBJ databases">
        <title>A degradative enzymes factory behind the ericoid mycorrhizal symbiosis.</title>
        <authorList>
            <consortium name="DOE Joint Genome Institute"/>
            <person name="Martino E."/>
            <person name="Morin E."/>
            <person name="Grelet G."/>
            <person name="Kuo A."/>
            <person name="Kohler A."/>
            <person name="Daghino S."/>
            <person name="Barry K."/>
            <person name="Choi C."/>
            <person name="Cichocki N."/>
            <person name="Clum A."/>
            <person name="Copeland A."/>
            <person name="Hainaut M."/>
            <person name="Haridas S."/>
            <person name="Labutti K."/>
            <person name="Lindquist E."/>
            <person name="Lipzen A."/>
            <person name="Khouja H.-R."/>
            <person name="Murat C."/>
            <person name="Ohm R."/>
            <person name="Olson A."/>
            <person name="Spatafora J."/>
            <person name="Veneault-Fourrey C."/>
            <person name="Henrissat B."/>
            <person name="Grigoriev I."/>
            <person name="Martin F."/>
            <person name="Perotto S."/>
        </authorList>
    </citation>
    <scope>NUCLEOTIDE SEQUENCE [LARGE SCALE GENOMIC DNA]</scope>
    <source>
        <strain evidence="2 3">F</strain>
    </source>
</reference>
<feature type="region of interest" description="Disordered" evidence="1">
    <location>
        <begin position="339"/>
        <end position="390"/>
    </location>
</feature>
<feature type="compositionally biased region" description="Polar residues" evidence="1">
    <location>
        <begin position="509"/>
        <end position="525"/>
    </location>
</feature>
<dbReference type="OrthoDB" id="2129362at2759"/>
<sequence>MSAQRFTSAGGPPPSKEKYIPLRDRIQNNTVPLYDQPEAQAYLMTVENMVERSTGTLQDSIWAPHNRVKQPPQQHSSASQARQPVRQPSGPTQLQKPQQPSGPVAISQRLPQPSVPAEMMSPAAQLKETDSAPWGNSTWGMDAQQPSSVGQGQTSWEINSSGETAAPSWAVQPPHTANPEPEGMALLAVIAGQQTSSVASNHFCTAPRQTYVPSHLQGIDPDSEQAPIVAPESFAKPATPKQAPSFQATDEEAWARKMGLLREPVKQVPNTQSSVTHEPHLQEQPKAPVVTAKVDNEGEAWARKMGLLPKTPEQTKPPAKGEINGEEWARKMGLLRESSAAMQDPSKLQSPIVKAAQHGQQAPTRVANPAAATQNKASKVARNTPFNNPQFHLKQDSNEHFQQYIQGSTVTNGKKYTFNGLVPATNEQQNASSNDTTIQPSGGPNVASQQQRNLPLPKHQKGAPQSASPNKQSVQSKTENRAPFTKHDPNTMFSPSQIASAGPNVNKAVAQQKTSNSPGIMTGPWPTQQTADVKSFNEKVAHELNETKQVNAKTAPLTQNALVTTTGFMPRDHSHKFEDQISDDGVIEQNAKEGIRATQGKNGVDQLVDWDGKHWAPAPCDWENERPAFDDSFVPDYVREWRVNLPCGPSIQVDTSLEQFKGGKCPINNDVLIDPIEQPESLPDIGNGENEMKRLHQTALLDANNFRAREERKQRKAEGFKAANDARHRQIAMAVDEPNPFSPKVEMYVRPAQRKDAQDIRKIYNHYVVNSIIPEDQQPISLEDAELLVETAQREKLPFVVAVKGRVPPTHDAQGRNRAAKIILPQAETVLGFAFAERFNYAFSGNTKGRSRGTVTIQLYVDSTSTRKDVGRNALDQLLHCMATAYTFKNACPWINPENDPVHEPNGCGLIHQMLMMVPVLKKEDPDFPWLSKFLYNKFWFKEENRLKSVARSSILHGTGRMLDIAILQCELLHEGEFDAFS</sequence>
<dbReference type="InterPro" id="IPR016181">
    <property type="entry name" value="Acyl_CoA_acyltransferase"/>
</dbReference>
<dbReference type="EMBL" id="KZ613950">
    <property type="protein sequence ID" value="PMD36592.1"/>
    <property type="molecule type" value="Genomic_DNA"/>
</dbReference>
<feature type="compositionally biased region" description="Polar residues" evidence="1">
    <location>
        <begin position="89"/>
        <end position="101"/>
    </location>
</feature>
<accession>A0A2J6RDK1</accession>
<proteinExistence type="predicted"/>
<evidence type="ECO:0000313" key="2">
    <source>
        <dbReference type="EMBL" id="PMD36592.1"/>
    </source>
</evidence>